<evidence type="ECO:0000313" key="1">
    <source>
        <dbReference type="EMBL" id="KLE36067.1"/>
    </source>
</evidence>
<accession>A0A0G9MZ67</accession>
<dbReference type="STRING" id="1581420.AAW00_03115"/>
<reference evidence="1 2" key="1">
    <citation type="submission" date="2015-04" db="EMBL/GenBank/DDBJ databases">
        <title>The draft genome sequence of Erythrobacter luteus KA37.</title>
        <authorList>
            <person name="Zhuang L."/>
            <person name="Liu Y."/>
            <person name="Shao Z."/>
        </authorList>
    </citation>
    <scope>NUCLEOTIDE SEQUENCE [LARGE SCALE GENOMIC DNA]</scope>
    <source>
        <strain evidence="1 2">KA37</strain>
    </source>
</reference>
<dbReference type="InterPro" id="IPR011042">
    <property type="entry name" value="6-blade_b-propeller_TolB-like"/>
</dbReference>
<proteinExistence type="predicted"/>
<dbReference type="EMBL" id="LBHB01000001">
    <property type="protein sequence ID" value="KLE36067.1"/>
    <property type="molecule type" value="Genomic_DNA"/>
</dbReference>
<dbReference type="Proteomes" id="UP000053464">
    <property type="component" value="Unassembled WGS sequence"/>
</dbReference>
<organism evidence="1 2">
    <name type="scientific">Aurantiacibacter luteus</name>
    <dbReference type="NCBI Taxonomy" id="1581420"/>
    <lineage>
        <taxon>Bacteria</taxon>
        <taxon>Pseudomonadati</taxon>
        <taxon>Pseudomonadota</taxon>
        <taxon>Alphaproteobacteria</taxon>
        <taxon>Sphingomonadales</taxon>
        <taxon>Erythrobacteraceae</taxon>
        <taxon>Aurantiacibacter</taxon>
    </lineage>
</organism>
<comment type="caution">
    <text evidence="1">The sequence shown here is derived from an EMBL/GenBank/DDBJ whole genome shotgun (WGS) entry which is preliminary data.</text>
</comment>
<keyword evidence="2" id="KW-1185">Reference proteome</keyword>
<evidence type="ECO:0008006" key="3">
    <source>
        <dbReference type="Google" id="ProtNLM"/>
    </source>
</evidence>
<dbReference type="PATRIC" id="fig|1581420.6.peg.628"/>
<evidence type="ECO:0000313" key="2">
    <source>
        <dbReference type="Proteomes" id="UP000053464"/>
    </source>
</evidence>
<sequence>MVAPESAPGERLVGPPVDWRAAGEASDLAALAEAFPDSASVRLRLLAAAHAAGDRQGVADAARWLKAREIALPPGARDAVLAMFGSGEAGALLRDLALATPLATSAVVSTIGPEAQLPEAYLLDRAQGREFVTTVVSRALFTRISARRDEPAPWERIAIPGAGSLSGIALDGARGLLWVGSGVVAQTPDPDTAFRGVIAIDRDTLAERRRVAAPPNITIADIAIAPDGTVYGSDPLGGGLYMAAPQDEVMQALVAPGTFRSPQGIAVRPTGRSLFVSDYRYGFAEVVLGARPHVYRVQTALPVALDGIDGLWLHDNELIAVQNGLSPARIVALRLGEGIANIAGYRLLERAHPDWTEPLGGAMTGSGLYYVGNGAWELYGEGEQSALGTAQPVTQLRRLEVREAGEQSP</sequence>
<dbReference type="Gene3D" id="2.120.10.30">
    <property type="entry name" value="TolB, C-terminal domain"/>
    <property type="match status" value="1"/>
</dbReference>
<gene>
    <name evidence="1" type="ORF">AAW00_03115</name>
</gene>
<protein>
    <recommendedName>
        <fullName evidence="3">SMP-30/Gluconolactonase/LRE-like region domain-containing protein</fullName>
    </recommendedName>
</protein>
<dbReference type="SUPFAM" id="SSF101898">
    <property type="entry name" value="NHL repeat"/>
    <property type="match status" value="1"/>
</dbReference>
<dbReference type="AlphaFoldDB" id="A0A0G9MZ67"/>
<name>A0A0G9MZ67_9SPHN</name>